<keyword evidence="5 7" id="KW-0040">ANK repeat</keyword>
<dbReference type="EnsemblPlants" id="LPERR09G04120.1">
    <property type="protein sequence ID" value="LPERR09G04120.1"/>
    <property type="gene ID" value="LPERR09G04120"/>
</dbReference>
<protein>
    <recommendedName>
        <fullName evidence="9">PGG domain-containing protein</fullName>
    </recommendedName>
</protein>
<dbReference type="Pfam" id="PF13962">
    <property type="entry name" value="PGG"/>
    <property type="match status" value="1"/>
</dbReference>
<dbReference type="Pfam" id="PF12796">
    <property type="entry name" value="Ank_2"/>
    <property type="match status" value="1"/>
</dbReference>
<evidence type="ECO:0000256" key="1">
    <source>
        <dbReference type="ARBA" id="ARBA00004141"/>
    </source>
</evidence>
<feature type="repeat" description="ANK" evidence="7">
    <location>
        <begin position="113"/>
        <end position="136"/>
    </location>
</feature>
<dbReference type="eggNOG" id="KOG0504">
    <property type="taxonomic scope" value="Eukaryota"/>
</dbReference>
<feature type="domain" description="PGG" evidence="9">
    <location>
        <begin position="209"/>
        <end position="321"/>
    </location>
</feature>
<evidence type="ECO:0000259" key="9">
    <source>
        <dbReference type="Pfam" id="PF13962"/>
    </source>
</evidence>
<dbReference type="STRING" id="77586.A0A0D9XCK2"/>
<dbReference type="Gramene" id="LPERR09G04120.1">
    <property type="protein sequence ID" value="LPERR09G04120.1"/>
    <property type="gene ID" value="LPERR09G04120"/>
</dbReference>
<reference evidence="11" key="2">
    <citation type="submission" date="2013-12" db="EMBL/GenBank/DDBJ databases">
        <authorList>
            <person name="Yu Y."/>
            <person name="Lee S."/>
            <person name="de Baynast K."/>
            <person name="Wissotski M."/>
            <person name="Liu L."/>
            <person name="Talag J."/>
            <person name="Goicoechea J."/>
            <person name="Angelova A."/>
            <person name="Jetty R."/>
            <person name="Kudrna D."/>
            <person name="Golser W."/>
            <person name="Rivera L."/>
            <person name="Zhang J."/>
            <person name="Wing R."/>
        </authorList>
    </citation>
    <scope>NUCLEOTIDE SEQUENCE</scope>
</reference>
<feature type="transmembrane region" description="Helical" evidence="8">
    <location>
        <begin position="12"/>
        <end position="29"/>
    </location>
</feature>
<accession>A0A0D9XCK2</accession>
<dbReference type="PROSITE" id="PS50297">
    <property type="entry name" value="ANK_REP_REGION"/>
    <property type="match status" value="2"/>
</dbReference>
<evidence type="ECO:0000256" key="8">
    <source>
        <dbReference type="SAM" id="Phobius"/>
    </source>
</evidence>
<keyword evidence="6 8" id="KW-0472">Membrane</keyword>
<feature type="transmembrane region" description="Helical" evidence="8">
    <location>
        <begin position="392"/>
        <end position="413"/>
    </location>
</feature>
<dbReference type="Pfam" id="PF00023">
    <property type="entry name" value="Ank"/>
    <property type="match status" value="1"/>
</dbReference>
<keyword evidence="4 8" id="KW-1133">Transmembrane helix</keyword>
<feature type="transmembrane region" description="Helical" evidence="8">
    <location>
        <begin position="259"/>
        <end position="279"/>
    </location>
</feature>
<evidence type="ECO:0000256" key="6">
    <source>
        <dbReference type="ARBA" id="ARBA00023136"/>
    </source>
</evidence>
<keyword evidence="11" id="KW-1185">Reference proteome</keyword>
<dbReference type="AlphaFoldDB" id="A0A0D9XCK2"/>
<dbReference type="SMART" id="SM00248">
    <property type="entry name" value="ANK"/>
    <property type="match status" value="4"/>
</dbReference>
<reference evidence="10 11" key="1">
    <citation type="submission" date="2012-08" db="EMBL/GenBank/DDBJ databases">
        <title>Oryza genome evolution.</title>
        <authorList>
            <person name="Wing R.A."/>
        </authorList>
    </citation>
    <scope>NUCLEOTIDE SEQUENCE</scope>
</reference>
<keyword evidence="3" id="KW-0677">Repeat</keyword>
<dbReference type="PANTHER" id="PTHR24186">
    <property type="entry name" value="PROTEIN PHOSPHATASE 1 REGULATORY SUBUNIT"/>
    <property type="match status" value="1"/>
</dbReference>
<dbReference type="InterPro" id="IPR036770">
    <property type="entry name" value="Ankyrin_rpt-contain_sf"/>
</dbReference>
<dbReference type="PROSITE" id="PS50088">
    <property type="entry name" value="ANK_REPEAT"/>
    <property type="match status" value="2"/>
</dbReference>
<feature type="transmembrane region" description="Helical" evidence="8">
    <location>
        <begin position="300"/>
        <end position="323"/>
    </location>
</feature>
<evidence type="ECO:0000256" key="3">
    <source>
        <dbReference type="ARBA" id="ARBA00022737"/>
    </source>
</evidence>
<sequence>MDKVDWSGSTPLHFVASVGVEGATSLLLGRDKSGIWRKDNMGMYPIHIASSVGVMDAIYSLVNTDQSCATQLDANGRTLLHIAIENGKYNVVRFICKEPIPIFNDILNMKDNDGNTALHLAVQKRDQTIFSYLLRNRNVELNHFNIEGFTPLDLARRIKMENPFTSPQNPTEWMIRALCYSGAHFSPRRRDDVLTHSNGYGKKDAHGKTLAESNESVLVASALIATLTFAAAFAVPGSYKTDKPKEGTPELGDFYGFKVFLVADIFAFYFAVAATFSLAEYGNRGTVDPLVRCAYARLAVWLFHVALKSIIIAFALGVSIVMWDISLSTTAIIAIVTTIFMLFGNVPLGHDLRLLLLMYHRFGFSRPWSLYPSTSANLGWTSWSLRSFSTTLVWNVVQLCWVYTLIFAVAGIAQVKLKI</sequence>
<dbReference type="HOGENOM" id="CLU_000134_36_1_1"/>
<evidence type="ECO:0000313" key="10">
    <source>
        <dbReference type="EnsemblPlants" id="LPERR09G04120.1"/>
    </source>
</evidence>
<evidence type="ECO:0000313" key="11">
    <source>
        <dbReference type="Proteomes" id="UP000032180"/>
    </source>
</evidence>
<name>A0A0D9XCK2_9ORYZ</name>
<organism evidence="10 11">
    <name type="scientific">Leersia perrieri</name>
    <dbReference type="NCBI Taxonomy" id="77586"/>
    <lineage>
        <taxon>Eukaryota</taxon>
        <taxon>Viridiplantae</taxon>
        <taxon>Streptophyta</taxon>
        <taxon>Embryophyta</taxon>
        <taxon>Tracheophyta</taxon>
        <taxon>Spermatophyta</taxon>
        <taxon>Magnoliopsida</taxon>
        <taxon>Liliopsida</taxon>
        <taxon>Poales</taxon>
        <taxon>Poaceae</taxon>
        <taxon>BOP clade</taxon>
        <taxon>Oryzoideae</taxon>
        <taxon>Oryzeae</taxon>
        <taxon>Oryzinae</taxon>
        <taxon>Leersia</taxon>
    </lineage>
</organism>
<keyword evidence="2 8" id="KW-0812">Transmembrane</keyword>
<dbReference type="Gene3D" id="1.25.40.20">
    <property type="entry name" value="Ankyrin repeat-containing domain"/>
    <property type="match status" value="1"/>
</dbReference>
<reference evidence="10" key="3">
    <citation type="submission" date="2015-04" db="UniProtKB">
        <authorList>
            <consortium name="EnsemblPlants"/>
        </authorList>
    </citation>
    <scope>IDENTIFICATION</scope>
</reference>
<dbReference type="PANTHER" id="PTHR24186:SF50">
    <property type="entry name" value="ANKYRIN REPEAT-CONTAINING PROTEIN ITN1-LIKE ISOFORM X1"/>
    <property type="match status" value="1"/>
</dbReference>
<feature type="transmembrane region" description="Helical" evidence="8">
    <location>
        <begin position="329"/>
        <end position="348"/>
    </location>
</feature>
<feature type="repeat" description="ANK" evidence="7">
    <location>
        <begin position="75"/>
        <end position="95"/>
    </location>
</feature>
<evidence type="ECO:0000256" key="2">
    <source>
        <dbReference type="ARBA" id="ARBA00022692"/>
    </source>
</evidence>
<dbReference type="SUPFAM" id="SSF48403">
    <property type="entry name" value="Ankyrin repeat"/>
    <property type="match status" value="1"/>
</dbReference>
<proteinExistence type="predicted"/>
<feature type="transmembrane region" description="Helical" evidence="8">
    <location>
        <begin position="217"/>
        <end position="239"/>
    </location>
</feature>
<evidence type="ECO:0000256" key="7">
    <source>
        <dbReference type="PROSITE-ProRule" id="PRU00023"/>
    </source>
</evidence>
<dbReference type="InterPro" id="IPR026961">
    <property type="entry name" value="PGG_dom"/>
</dbReference>
<dbReference type="Proteomes" id="UP000032180">
    <property type="component" value="Chromosome 9"/>
</dbReference>
<dbReference type="GO" id="GO:0005886">
    <property type="term" value="C:plasma membrane"/>
    <property type="evidence" value="ECO:0007669"/>
    <property type="project" value="TreeGrafter"/>
</dbReference>
<evidence type="ECO:0000256" key="4">
    <source>
        <dbReference type="ARBA" id="ARBA00022989"/>
    </source>
</evidence>
<dbReference type="InterPro" id="IPR002110">
    <property type="entry name" value="Ankyrin_rpt"/>
</dbReference>
<evidence type="ECO:0000256" key="5">
    <source>
        <dbReference type="ARBA" id="ARBA00023043"/>
    </source>
</evidence>
<comment type="subcellular location">
    <subcellularLocation>
        <location evidence="1">Membrane</location>
        <topology evidence="1">Multi-pass membrane protein</topology>
    </subcellularLocation>
</comment>